<dbReference type="SMART" id="SM00718">
    <property type="entry name" value="DM4_12"/>
    <property type="match status" value="1"/>
</dbReference>
<dbReference type="GeneID" id="105267127"/>
<evidence type="ECO:0000313" key="4">
    <source>
        <dbReference type="RefSeq" id="XP_011304072.1"/>
    </source>
</evidence>
<dbReference type="PANTHER" id="PTHR21398">
    <property type="entry name" value="AGAP007094-PA"/>
    <property type="match status" value="1"/>
</dbReference>
<evidence type="ECO:0000313" key="3">
    <source>
        <dbReference type="RefSeq" id="XP_011304071.1"/>
    </source>
</evidence>
<feature type="chain" id="PRO_5044701569" evidence="1">
    <location>
        <begin position="19"/>
        <end position="196"/>
    </location>
</feature>
<dbReference type="Proteomes" id="UP000694866">
    <property type="component" value="Unplaced"/>
</dbReference>
<organism evidence="2 5">
    <name type="scientific">Fopius arisanus</name>
    <dbReference type="NCBI Taxonomy" id="64838"/>
    <lineage>
        <taxon>Eukaryota</taxon>
        <taxon>Metazoa</taxon>
        <taxon>Ecdysozoa</taxon>
        <taxon>Arthropoda</taxon>
        <taxon>Hexapoda</taxon>
        <taxon>Insecta</taxon>
        <taxon>Pterygota</taxon>
        <taxon>Neoptera</taxon>
        <taxon>Endopterygota</taxon>
        <taxon>Hymenoptera</taxon>
        <taxon>Apocrita</taxon>
        <taxon>Ichneumonoidea</taxon>
        <taxon>Braconidae</taxon>
        <taxon>Opiinae</taxon>
        <taxon>Fopius</taxon>
    </lineage>
</organism>
<feature type="signal peptide" evidence="1">
    <location>
        <begin position="1"/>
        <end position="18"/>
    </location>
</feature>
<gene>
    <name evidence="3 4 5" type="primary">LOC105267127</name>
</gene>
<dbReference type="RefSeq" id="XP_011304072.1">
    <property type="nucleotide sequence ID" value="XM_011305770.1"/>
</dbReference>
<reference evidence="3 4" key="1">
    <citation type="submission" date="2025-04" db="UniProtKB">
        <authorList>
            <consortium name="RefSeq"/>
        </authorList>
    </citation>
    <scope>IDENTIFICATION</scope>
    <source>
        <strain evidence="3 4">USDA-PBARC FA_bdor</strain>
        <tissue evidence="3 4">Whole organism</tissue>
    </source>
</reference>
<keyword evidence="1" id="KW-0732">Signal</keyword>
<evidence type="ECO:0000256" key="1">
    <source>
        <dbReference type="SAM" id="SignalP"/>
    </source>
</evidence>
<name>A0A9R1U1F0_9HYME</name>
<dbReference type="KEGG" id="fas:105267127"/>
<dbReference type="Pfam" id="PF07841">
    <property type="entry name" value="DM4_12"/>
    <property type="match status" value="1"/>
</dbReference>
<evidence type="ECO:0000313" key="2">
    <source>
        <dbReference type="Proteomes" id="UP000694866"/>
    </source>
</evidence>
<dbReference type="RefSeq" id="XP_011304073.1">
    <property type="nucleotide sequence ID" value="XM_011305771.1"/>
</dbReference>
<dbReference type="AlphaFoldDB" id="A0A9R1U1F0"/>
<accession>A0A9R1T7F3</accession>
<dbReference type="RefSeq" id="XP_011304071.1">
    <property type="nucleotide sequence ID" value="XM_011305769.1"/>
</dbReference>
<keyword evidence="2" id="KW-1185">Reference proteome</keyword>
<evidence type="ECO:0000313" key="5">
    <source>
        <dbReference type="RefSeq" id="XP_011304073.1"/>
    </source>
</evidence>
<dbReference type="PANTHER" id="PTHR21398:SF11">
    <property type="entry name" value="HDC15381-RELATED"/>
    <property type="match status" value="1"/>
</dbReference>
<accession>A0A9R1U1F0</accession>
<proteinExistence type="predicted"/>
<dbReference type="InterPro" id="IPR006631">
    <property type="entry name" value="DM4_12"/>
</dbReference>
<accession>A0A9R1T7E6</accession>
<sequence length="196" mass="21882">MILISFLLIGLYSGWGCGETMANEELLYPPPLVYPFGGTIKLLVGISVPISLGGRILVYGQNLQFQYALPQNATFFTDYFTSLTKRRRRSTSGEYQRKLFYEFLEQEMTRWCGDGMSCMMKSICQVSQIPVGDGSLVGELLNVMLTPDYGNTSFFTGLHYLRAAEAGREGGDCSTIFPGCPESCRFLDHITSFSLH</sequence>
<protein>
    <submittedName>
        <fullName evidence="3 4">Uncharacterized protein isoform X1</fullName>
    </submittedName>
</protein>
<dbReference type="OrthoDB" id="6358587at2759"/>